<feature type="signal peptide" evidence="1">
    <location>
        <begin position="1"/>
        <end position="23"/>
    </location>
</feature>
<dbReference type="RefSeq" id="WP_106339334.1">
    <property type="nucleotide sequence ID" value="NZ_JABXOQ010000075.1"/>
</dbReference>
<dbReference type="Proteomes" id="UP000480943">
    <property type="component" value="Unassembled WGS sequence"/>
</dbReference>
<comment type="caution">
    <text evidence="2">The sequence shown here is derived from an EMBL/GenBank/DDBJ whole genome shotgun (WGS) entry which is preliminary data.</text>
</comment>
<feature type="chain" id="PRO_5042080671" description="IncF plasmid conjugative transfer pilus assembly protein TraW" evidence="1">
    <location>
        <begin position="24"/>
        <end position="440"/>
    </location>
</feature>
<dbReference type="InterPro" id="IPR019106">
    <property type="entry name" value="T4SS_TrbC"/>
</dbReference>
<evidence type="ECO:0000313" key="3">
    <source>
        <dbReference type="Proteomes" id="UP000480943"/>
    </source>
</evidence>
<keyword evidence="1" id="KW-0732">Signal</keyword>
<proteinExistence type="predicted"/>
<dbReference type="Pfam" id="PF09673">
    <property type="entry name" value="TrbC_Ftype"/>
    <property type="match status" value="1"/>
</dbReference>
<gene>
    <name evidence="2" type="ORF">F6450_02240</name>
</gene>
<sequence>MSLSKRHLNILALAVAISTNVSASVLTANDMDMIQKSQGIMQAAIDQGAPDWLRTYDAKQAVENDGERTHKWQPIAEQIANDGSDLVVRSIEKTYGVTGDDRKKIKTISSELRADSPLVKGEELYYFISFSESKSELKQILQAAAEVDARVILRGMRPQDKYVNQTSYAVNMLGKDIRPVPKIAIDPRLFKVFNVTEAPTMVYRKGNKYVVGKGIATSKWFIDKGREAEKNFKDLGKLSSTKPIAERDLIEEIQSRVAQIDWDAKRKAAVERYVKKLPSFYLPPAQVDNVYKIDPRITFTKDVRAKNGQLLAAKGAVVNPLDYFPGKKLSLFVFDPLSDMQKSLVKQQMKQANGEVALLVTRIDKEKGLSSFQTLSNEMGQQVYMLQQQMVKRFQLQHTPSKVMLGDGKIIITEYGTRSQYVALDENKAAQTAAATTKGN</sequence>
<dbReference type="EMBL" id="VZUQ01000023">
    <property type="protein sequence ID" value="KAB1184335.1"/>
    <property type="molecule type" value="Genomic_DNA"/>
</dbReference>
<organism evidence="2 3">
    <name type="scientific">Photobacterium damselae subsp. damselae</name>
    <name type="common">Listonella damsela</name>
    <dbReference type="NCBI Taxonomy" id="85581"/>
    <lineage>
        <taxon>Bacteria</taxon>
        <taxon>Pseudomonadati</taxon>
        <taxon>Pseudomonadota</taxon>
        <taxon>Gammaproteobacteria</taxon>
        <taxon>Vibrionales</taxon>
        <taxon>Vibrionaceae</taxon>
        <taxon>Photobacterium</taxon>
    </lineage>
</organism>
<protein>
    <recommendedName>
        <fullName evidence="4">IncF plasmid conjugative transfer pilus assembly protein TraW</fullName>
    </recommendedName>
</protein>
<evidence type="ECO:0000313" key="2">
    <source>
        <dbReference type="EMBL" id="KAB1184335.1"/>
    </source>
</evidence>
<accession>A0AAD3ZWQ6</accession>
<evidence type="ECO:0008006" key="4">
    <source>
        <dbReference type="Google" id="ProtNLM"/>
    </source>
</evidence>
<dbReference type="AlphaFoldDB" id="A0AAD3ZWQ6"/>
<name>A0AAD3ZWQ6_PHODD</name>
<evidence type="ECO:0000256" key="1">
    <source>
        <dbReference type="SAM" id="SignalP"/>
    </source>
</evidence>
<reference evidence="2 3" key="1">
    <citation type="submission" date="2019-09" db="EMBL/GenBank/DDBJ databases">
        <title>Photobacterium damselae subsp. damselae CDC-2227-81, a human clinical isolate.</title>
        <authorList>
            <person name="Osorio C.R."/>
        </authorList>
    </citation>
    <scope>NUCLEOTIDE SEQUENCE [LARGE SCALE GENOMIC DNA]</scope>
    <source>
        <strain evidence="2 3">CDC-2227-81</strain>
    </source>
</reference>